<accession>A0A1I6HZJ7</accession>
<gene>
    <name evidence="2" type="ORF">SAMN04488073_3237</name>
</gene>
<dbReference type="OrthoDB" id="332216at2"/>
<reference evidence="3" key="1">
    <citation type="submission" date="2016-10" db="EMBL/GenBank/DDBJ databases">
        <authorList>
            <person name="Varghese N."/>
            <person name="Submissions S."/>
        </authorList>
    </citation>
    <scope>NUCLEOTIDE SEQUENCE [LARGE SCALE GENOMIC DNA]</scope>
    <source>
        <strain evidence="3">CGMCC 1.6294</strain>
    </source>
</reference>
<keyword evidence="3" id="KW-1185">Reference proteome</keyword>
<evidence type="ECO:0000313" key="2">
    <source>
        <dbReference type="EMBL" id="SFR59892.1"/>
    </source>
</evidence>
<dbReference type="EMBL" id="FOYV01000004">
    <property type="protein sequence ID" value="SFR59892.1"/>
    <property type="molecule type" value="Genomic_DNA"/>
</dbReference>
<feature type="chain" id="PRO_5011796882" evidence="1">
    <location>
        <begin position="24"/>
        <end position="119"/>
    </location>
</feature>
<dbReference type="Proteomes" id="UP000199290">
    <property type="component" value="Unassembled WGS sequence"/>
</dbReference>
<proteinExistence type="predicted"/>
<dbReference type="RefSeq" id="WP_091992210.1">
    <property type="nucleotide sequence ID" value="NZ_FOYV01000004.1"/>
</dbReference>
<sequence length="119" mass="13096">MKRATLLSYFPACLLLFALSAGAHEAGHYAQHINEQTAMTIGLKKAQQFAVIDAGMGFGLLAPSWQRLNRGAVFIHSKDQDYYIVRVDNPAEKQSLYLAILSDSGELHGANWSGEFPDL</sequence>
<evidence type="ECO:0000256" key="1">
    <source>
        <dbReference type="SAM" id="SignalP"/>
    </source>
</evidence>
<keyword evidence="1" id="KW-0732">Signal</keyword>
<feature type="signal peptide" evidence="1">
    <location>
        <begin position="1"/>
        <end position="23"/>
    </location>
</feature>
<evidence type="ECO:0000313" key="3">
    <source>
        <dbReference type="Proteomes" id="UP000199290"/>
    </source>
</evidence>
<dbReference type="Pfam" id="PF20098">
    <property type="entry name" value="DUF6488"/>
    <property type="match status" value="1"/>
</dbReference>
<protein>
    <submittedName>
        <fullName evidence="2">Uncharacterized protein</fullName>
    </submittedName>
</protein>
<dbReference type="STRING" id="375760.SAMN04488073_3237"/>
<dbReference type="AlphaFoldDB" id="A0A1I6HZJ7"/>
<dbReference type="InterPro" id="IPR045503">
    <property type="entry name" value="DUF6488"/>
</dbReference>
<organism evidence="2 3">
    <name type="scientific">Marinobacter gudaonensis</name>
    <dbReference type="NCBI Taxonomy" id="375760"/>
    <lineage>
        <taxon>Bacteria</taxon>
        <taxon>Pseudomonadati</taxon>
        <taxon>Pseudomonadota</taxon>
        <taxon>Gammaproteobacteria</taxon>
        <taxon>Pseudomonadales</taxon>
        <taxon>Marinobacteraceae</taxon>
        <taxon>Marinobacter</taxon>
    </lineage>
</organism>
<name>A0A1I6HZJ7_9GAMM</name>